<protein>
    <submittedName>
        <fullName evidence="2">Os01g0254825 protein</fullName>
    </submittedName>
</protein>
<sequence length="89" mass="10128">MARWRGGDDPERWILHRDDLDRSMSNERMSDEQEPTSSIRAKSAPTVDRQSAMRVCGTFPNPPSPLCRPRHCDGGGREMVMQRSTTLRG</sequence>
<dbReference type="AlphaFoldDB" id="A0A0P0V0R3"/>
<feature type="compositionally biased region" description="Basic and acidic residues" evidence="1">
    <location>
        <begin position="1"/>
        <end position="31"/>
    </location>
</feature>
<gene>
    <name evidence="2" type="ordered locus">Os01g0254825</name>
    <name evidence="2" type="ORF">OSNPB_010254825</name>
</gene>
<reference evidence="2 3" key="3">
    <citation type="journal article" date="2013" name="Rice">
        <title>Improvement of the Oryza sativa Nipponbare reference genome using next generation sequence and optical map data.</title>
        <authorList>
            <person name="Kawahara Y."/>
            <person name="de la Bastide M."/>
            <person name="Hamilton J.P."/>
            <person name="Kanamori H."/>
            <person name="McCombie W.R."/>
            <person name="Ouyang S."/>
            <person name="Schwartz D.C."/>
            <person name="Tanaka T."/>
            <person name="Wu J."/>
            <person name="Zhou S."/>
            <person name="Childs K.L."/>
            <person name="Davidson R.M."/>
            <person name="Lin H."/>
            <person name="Quesada-Ocampo L."/>
            <person name="Vaillancourt B."/>
            <person name="Sakai H."/>
            <person name="Lee S.S."/>
            <person name="Kim J."/>
            <person name="Numa H."/>
            <person name="Itoh T."/>
            <person name="Buell C.R."/>
            <person name="Matsumoto T."/>
        </authorList>
    </citation>
    <scope>NUCLEOTIDE SEQUENCE [LARGE SCALE GENOMIC DNA]</scope>
    <source>
        <strain evidence="3">cv. Nipponbare</strain>
    </source>
</reference>
<evidence type="ECO:0000313" key="3">
    <source>
        <dbReference type="Proteomes" id="UP000059680"/>
    </source>
</evidence>
<dbReference type="Proteomes" id="UP000059680">
    <property type="component" value="Chromosome 1"/>
</dbReference>
<proteinExistence type="predicted"/>
<feature type="region of interest" description="Disordered" evidence="1">
    <location>
        <begin position="1"/>
        <end position="73"/>
    </location>
</feature>
<name>A0A0P0V0R3_ORYSJ</name>
<dbReference type="EMBL" id="AP014957">
    <property type="protein sequence ID" value="BAS71382.1"/>
    <property type="molecule type" value="Genomic_DNA"/>
</dbReference>
<organism evidence="2 3">
    <name type="scientific">Oryza sativa subsp. japonica</name>
    <name type="common">Rice</name>
    <dbReference type="NCBI Taxonomy" id="39947"/>
    <lineage>
        <taxon>Eukaryota</taxon>
        <taxon>Viridiplantae</taxon>
        <taxon>Streptophyta</taxon>
        <taxon>Embryophyta</taxon>
        <taxon>Tracheophyta</taxon>
        <taxon>Spermatophyta</taxon>
        <taxon>Magnoliopsida</taxon>
        <taxon>Liliopsida</taxon>
        <taxon>Poales</taxon>
        <taxon>Poaceae</taxon>
        <taxon>BOP clade</taxon>
        <taxon>Oryzoideae</taxon>
        <taxon>Oryzeae</taxon>
        <taxon>Oryzinae</taxon>
        <taxon>Oryza</taxon>
        <taxon>Oryza sativa</taxon>
    </lineage>
</organism>
<evidence type="ECO:0000256" key="1">
    <source>
        <dbReference type="SAM" id="MobiDB-lite"/>
    </source>
</evidence>
<reference evidence="3" key="1">
    <citation type="journal article" date="2005" name="Nature">
        <title>The map-based sequence of the rice genome.</title>
        <authorList>
            <consortium name="International rice genome sequencing project (IRGSP)"/>
            <person name="Matsumoto T."/>
            <person name="Wu J."/>
            <person name="Kanamori H."/>
            <person name="Katayose Y."/>
            <person name="Fujisawa M."/>
            <person name="Namiki N."/>
            <person name="Mizuno H."/>
            <person name="Yamamoto K."/>
            <person name="Antonio B.A."/>
            <person name="Baba T."/>
            <person name="Sakata K."/>
            <person name="Nagamura Y."/>
            <person name="Aoki H."/>
            <person name="Arikawa K."/>
            <person name="Arita K."/>
            <person name="Bito T."/>
            <person name="Chiden Y."/>
            <person name="Fujitsuka N."/>
            <person name="Fukunaka R."/>
            <person name="Hamada M."/>
            <person name="Harada C."/>
            <person name="Hayashi A."/>
            <person name="Hijishita S."/>
            <person name="Honda M."/>
            <person name="Hosokawa S."/>
            <person name="Ichikawa Y."/>
            <person name="Idonuma A."/>
            <person name="Iijima M."/>
            <person name="Ikeda M."/>
            <person name="Ikeno M."/>
            <person name="Ito K."/>
            <person name="Ito S."/>
            <person name="Ito T."/>
            <person name="Ito Y."/>
            <person name="Ito Y."/>
            <person name="Iwabuchi A."/>
            <person name="Kamiya K."/>
            <person name="Karasawa W."/>
            <person name="Kurita K."/>
            <person name="Katagiri S."/>
            <person name="Kikuta A."/>
            <person name="Kobayashi H."/>
            <person name="Kobayashi N."/>
            <person name="Machita K."/>
            <person name="Maehara T."/>
            <person name="Masukawa M."/>
            <person name="Mizubayashi T."/>
            <person name="Mukai Y."/>
            <person name="Nagasaki H."/>
            <person name="Nagata Y."/>
            <person name="Naito S."/>
            <person name="Nakashima M."/>
            <person name="Nakama Y."/>
            <person name="Nakamichi Y."/>
            <person name="Nakamura M."/>
            <person name="Meguro A."/>
            <person name="Negishi M."/>
            <person name="Ohta I."/>
            <person name="Ohta T."/>
            <person name="Okamoto M."/>
            <person name="Ono N."/>
            <person name="Saji S."/>
            <person name="Sakaguchi M."/>
            <person name="Sakai K."/>
            <person name="Shibata M."/>
            <person name="Shimokawa T."/>
            <person name="Song J."/>
            <person name="Takazaki Y."/>
            <person name="Terasawa K."/>
            <person name="Tsugane M."/>
            <person name="Tsuji K."/>
            <person name="Ueda S."/>
            <person name="Waki K."/>
            <person name="Yamagata H."/>
            <person name="Yamamoto M."/>
            <person name="Yamamoto S."/>
            <person name="Yamane H."/>
            <person name="Yoshiki S."/>
            <person name="Yoshihara R."/>
            <person name="Yukawa K."/>
            <person name="Zhong H."/>
            <person name="Yano M."/>
            <person name="Yuan Q."/>
            <person name="Ouyang S."/>
            <person name="Liu J."/>
            <person name="Jones K.M."/>
            <person name="Gansberger K."/>
            <person name="Moffat K."/>
            <person name="Hill J."/>
            <person name="Bera J."/>
            <person name="Fadrosh D."/>
            <person name="Jin S."/>
            <person name="Johri S."/>
            <person name="Kim M."/>
            <person name="Overton L."/>
            <person name="Reardon M."/>
            <person name="Tsitrin T."/>
            <person name="Vuong H."/>
            <person name="Weaver B."/>
            <person name="Ciecko A."/>
            <person name="Tallon L."/>
            <person name="Jackson J."/>
            <person name="Pai G."/>
            <person name="Aken S.V."/>
            <person name="Utterback T."/>
            <person name="Reidmuller S."/>
            <person name="Feldblyum T."/>
            <person name="Hsiao J."/>
            <person name="Zismann V."/>
            <person name="Iobst S."/>
            <person name="de Vazeille A.R."/>
            <person name="Buell C.R."/>
            <person name="Ying K."/>
            <person name="Li Y."/>
            <person name="Lu T."/>
            <person name="Huang Y."/>
            <person name="Zhao Q."/>
            <person name="Feng Q."/>
            <person name="Zhang L."/>
            <person name="Zhu J."/>
            <person name="Weng Q."/>
            <person name="Mu J."/>
            <person name="Lu Y."/>
            <person name="Fan D."/>
            <person name="Liu Y."/>
            <person name="Guan J."/>
            <person name="Zhang Y."/>
            <person name="Yu S."/>
            <person name="Liu X."/>
            <person name="Zhang Y."/>
            <person name="Hong G."/>
            <person name="Han B."/>
            <person name="Choisne N."/>
            <person name="Demange N."/>
            <person name="Orjeda G."/>
            <person name="Samain S."/>
            <person name="Cattolico L."/>
            <person name="Pelletier E."/>
            <person name="Couloux A."/>
            <person name="Segurens B."/>
            <person name="Wincker P."/>
            <person name="D'Hont A."/>
            <person name="Scarpelli C."/>
            <person name="Weissenbach J."/>
            <person name="Salanoubat M."/>
            <person name="Quetier F."/>
            <person name="Yu Y."/>
            <person name="Kim H.R."/>
            <person name="Rambo T."/>
            <person name="Currie J."/>
            <person name="Collura K."/>
            <person name="Luo M."/>
            <person name="Yang T."/>
            <person name="Ammiraju J.S.S."/>
            <person name="Engler F."/>
            <person name="Soderlund C."/>
            <person name="Wing R.A."/>
            <person name="Palmer L.E."/>
            <person name="de la Bastide M."/>
            <person name="Spiegel L."/>
            <person name="Nascimento L."/>
            <person name="Zutavern T."/>
            <person name="O'Shaughnessy A."/>
            <person name="Dike S."/>
            <person name="Dedhia N."/>
            <person name="Preston R."/>
            <person name="Balija V."/>
            <person name="McCombie W.R."/>
            <person name="Chow T."/>
            <person name="Chen H."/>
            <person name="Chung M."/>
            <person name="Chen C."/>
            <person name="Shaw J."/>
            <person name="Wu H."/>
            <person name="Hsiao K."/>
            <person name="Chao Y."/>
            <person name="Chu M."/>
            <person name="Cheng C."/>
            <person name="Hour A."/>
            <person name="Lee P."/>
            <person name="Lin S."/>
            <person name="Lin Y."/>
            <person name="Liou J."/>
            <person name="Liu S."/>
            <person name="Hsing Y."/>
            <person name="Raghuvanshi S."/>
            <person name="Mohanty A."/>
            <person name="Bharti A.K."/>
            <person name="Gaur A."/>
            <person name="Gupta V."/>
            <person name="Kumar D."/>
            <person name="Ravi V."/>
            <person name="Vij S."/>
            <person name="Kapur A."/>
            <person name="Khurana P."/>
            <person name="Khurana P."/>
            <person name="Khurana J.P."/>
            <person name="Tyagi A.K."/>
            <person name="Gaikwad K."/>
            <person name="Singh A."/>
            <person name="Dalal V."/>
            <person name="Srivastava S."/>
            <person name="Dixit A."/>
            <person name="Pal A.K."/>
            <person name="Ghazi I.A."/>
            <person name="Yadav M."/>
            <person name="Pandit A."/>
            <person name="Bhargava A."/>
            <person name="Sureshbabu K."/>
            <person name="Batra K."/>
            <person name="Sharma T.R."/>
            <person name="Mohapatra T."/>
            <person name="Singh N.K."/>
            <person name="Messing J."/>
            <person name="Nelson A.B."/>
            <person name="Fuks G."/>
            <person name="Kavchok S."/>
            <person name="Keizer G."/>
            <person name="Linton E."/>
            <person name="Llaca V."/>
            <person name="Song R."/>
            <person name="Tanyolac B."/>
            <person name="Young S."/>
            <person name="Ho-Il K."/>
            <person name="Hahn J.H."/>
            <person name="Sangsakoo G."/>
            <person name="Vanavichit A."/>
            <person name="de Mattos Luiz.A.T."/>
            <person name="Zimmer P.D."/>
            <person name="Malone G."/>
            <person name="Dellagostin O."/>
            <person name="de Oliveira A.C."/>
            <person name="Bevan M."/>
            <person name="Bancroft I."/>
            <person name="Minx P."/>
            <person name="Cordum H."/>
            <person name="Wilson R."/>
            <person name="Cheng Z."/>
            <person name="Jin W."/>
            <person name="Jiang J."/>
            <person name="Leong S.A."/>
            <person name="Iwama H."/>
            <person name="Gojobori T."/>
            <person name="Itoh T."/>
            <person name="Niimura Y."/>
            <person name="Fujii Y."/>
            <person name="Habara T."/>
            <person name="Sakai H."/>
            <person name="Sato Y."/>
            <person name="Wilson G."/>
            <person name="Kumar K."/>
            <person name="McCouch S."/>
            <person name="Juretic N."/>
            <person name="Hoen D."/>
            <person name="Wright S."/>
            <person name="Bruskiewich R."/>
            <person name="Bureau T."/>
            <person name="Miyao A."/>
            <person name="Hirochika H."/>
            <person name="Nishikawa T."/>
            <person name="Kadowaki K."/>
            <person name="Sugiura M."/>
            <person name="Burr B."/>
            <person name="Sasaki T."/>
        </authorList>
    </citation>
    <scope>NUCLEOTIDE SEQUENCE [LARGE SCALE GENOMIC DNA]</scope>
    <source>
        <strain evidence="3">cv. Nipponbare</strain>
    </source>
</reference>
<keyword evidence="3" id="KW-1185">Reference proteome</keyword>
<reference evidence="2 3" key="2">
    <citation type="journal article" date="2013" name="Plant Cell Physiol.">
        <title>Rice Annotation Project Database (RAP-DB): an integrative and interactive database for rice genomics.</title>
        <authorList>
            <person name="Sakai H."/>
            <person name="Lee S.S."/>
            <person name="Tanaka T."/>
            <person name="Numa H."/>
            <person name="Kim J."/>
            <person name="Kawahara Y."/>
            <person name="Wakimoto H."/>
            <person name="Yang C.C."/>
            <person name="Iwamoto M."/>
            <person name="Abe T."/>
            <person name="Yamada Y."/>
            <person name="Muto A."/>
            <person name="Inokuchi H."/>
            <person name="Ikemura T."/>
            <person name="Matsumoto T."/>
            <person name="Sasaki T."/>
            <person name="Itoh T."/>
        </authorList>
    </citation>
    <scope>NUCLEOTIDE SEQUENCE [LARGE SCALE GENOMIC DNA]</scope>
    <source>
        <strain evidence="3">cv. Nipponbare</strain>
    </source>
</reference>
<dbReference type="InParanoid" id="A0A0P0V0R3"/>
<evidence type="ECO:0000313" key="2">
    <source>
        <dbReference type="EMBL" id="BAS71382.1"/>
    </source>
</evidence>
<accession>A0A0P0V0R3</accession>
<dbReference type="PaxDb" id="39947-A0A0P0V0R3"/>